<feature type="compositionally biased region" description="Basic and acidic residues" evidence="2">
    <location>
        <begin position="231"/>
        <end position="240"/>
    </location>
</feature>
<evidence type="ECO:0000256" key="2">
    <source>
        <dbReference type="SAM" id="MobiDB-lite"/>
    </source>
</evidence>
<dbReference type="InterPro" id="IPR007942">
    <property type="entry name" value="PLipase-like"/>
</dbReference>
<accession>A0ABQ8CJM6</accession>
<gene>
    <name evidence="3" type="ORF">HID58_024939</name>
</gene>
<name>A0ABQ8CJM6_BRANA</name>
<dbReference type="EMBL" id="JAGKQM010000007">
    <property type="protein sequence ID" value="KAH0917279.1"/>
    <property type="molecule type" value="Genomic_DNA"/>
</dbReference>
<keyword evidence="1" id="KW-0175">Coiled coil</keyword>
<feature type="compositionally biased region" description="Polar residues" evidence="2">
    <location>
        <begin position="176"/>
        <end position="196"/>
    </location>
</feature>
<reference evidence="3 4" key="1">
    <citation type="submission" date="2021-05" db="EMBL/GenBank/DDBJ databases">
        <title>Genome Assembly of Synthetic Allotetraploid Brassica napus Reveals Homoeologous Exchanges between Subgenomes.</title>
        <authorList>
            <person name="Davis J.T."/>
        </authorList>
    </citation>
    <scope>NUCLEOTIDE SEQUENCE [LARGE SCALE GENOMIC DNA]</scope>
    <source>
        <strain evidence="4">cv. Da-Ae</strain>
        <tissue evidence="3">Seedling</tissue>
    </source>
</reference>
<evidence type="ECO:0000313" key="4">
    <source>
        <dbReference type="Proteomes" id="UP000824890"/>
    </source>
</evidence>
<evidence type="ECO:0008006" key="5">
    <source>
        <dbReference type="Google" id="ProtNLM"/>
    </source>
</evidence>
<feature type="compositionally biased region" description="Polar residues" evidence="2">
    <location>
        <begin position="206"/>
        <end position="215"/>
    </location>
</feature>
<feature type="region of interest" description="Disordered" evidence="2">
    <location>
        <begin position="159"/>
        <end position="298"/>
    </location>
</feature>
<keyword evidence="4" id="KW-1185">Reference proteome</keyword>
<protein>
    <recommendedName>
        <fullName evidence="5">Phospholipase-like protein (PEARLI 4) family protein</fullName>
    </recommendedName>
</protein>
<evidence type="ECO:0000313" key="3">
    <source>
        <dbReference type="EMBL" id="KAH0917279.1"/>
    </source>
</evidence>
<organism evidence="3 4">
    <name type="scientific">Brassica napus</name>
    <name type="common">Rape</name>
    <dbReference type="NCBI Taxonomy" id="3708"/>
    <lineage>
        <taxon>Eukaryota</taxon>
        <taxon>Viridiplantae</taxon>
        <taxon>Streptophyta</taxon>
        <taxon>Embryophyta</taxon>
        <taxon>Tracheophyta</taxon>
        <taxon>Spermatophyta</taxon>
        <taxon>Magnoliopsida</taxon>
        <taxon>eudicotyledons</taxon>
        <taxon>Gunneridae</taxon>
        <taxon>Pentapetalae</taxon>
        <taxon>rosids</taxon>
        <taxon>malvids</taxon>
        <taxon>Brassicales</taxon>
        <taxon>Brassicaceae</taxon>
        <taxon>Brassiceae</taxon>
        <taxon>Brassica</taxon>
    </lineage>
</organism>
<proteinExistence type="predicted"/>
<dbReference type="PANTHER" id="PTHR35358:SF7">
    <property type="entry name" value="EXPRESSED PROTEIN"/>
    <property type="match status" value="1"/>
</dbReference>
<comment type="caution">
    <text evidence="3">The sequence shown here is derived from an EMBL/GenBank/DDBJ whole genome shotgun (WGS) entry which is preliminary data.</text>
</comment>
<dbReference type="PANTHER" id="PTHR35358">
    <property type="entry name" value="OS06G0711100 PROTEIN"/>
    <property type="match status" value="1"/>
</dbReference>
<evidence type="ECO:0000256" key="1">
    <source>
        <dbReference type="SAM" id="Coils"/>
    </source>
</evidence>
<dbReference type="Pfam" id="PF05278">
    <property type="entry name" value="PEARLI-4"/>
    <property type="match status" value="1"/>
</dbReference>
<dbReference type="Proteomes" id="UP000824890">
    <property type="component" value="Unassembled WGS sequence"/>
</dbReference>
<feature type="coiled-coil region" evidence="1">
    <location>
        <begin position="397"/>
        <end position="470"/>
    </location>
</feature>
<sequence length="487" mass="54865">MKEAISTSEEKIHENEAVSDASITSLDEMDVVDLVMEDFWRCMIVKPGARSWVYPFVASLLCQLDYCSCMRSGPGFPLLMYDVVMLVSVGNKTCGLFPRTFLHHHHSHFTDMDTNRRTHPDCKYSRNPFHECASDCVEKIAQGNGKKNSKKQASKVLSLPGSFGKKKTESHPPSPLNTRQHQNGTANSPRVHQSRPSPIAVKKTTVPESNKSFPSSPADEISVDLNGQHDSFNHRPEKPLKTVPLSPNNMADRYKTVSPRPRGGYEHNGKNETASEISEFNAVSPPRSYVNDDDDDEEGVELDLQSVMSDTCVSVGKYRVSSGVSTILQSIIDKHGDIAENCRLESASMRSRYLECLCSLMQELGSTPVAQLTELKVKEMLAVIKDLESVNIDVGWLRSVLEEFARFQENADAEKERQEESLRSKKQELEIQEADLAKIEEEAREARLRVEEMKAELAELETERSRMEEMGFKVEKFKGRSFLDELL</sequence>